<dbReference type="EMBL" id="NCSJ02000014">
    <property type="protein sequence ID" value="RFU34973.1"/>
    <property type="molecule type" value="Genomic_DNA"/>
</dbReference>
<keyword evidence="4" id="KW-1185">Reference proteome</keyword>
<evidence type="ECO:0000313" key="4">
    <source>
        <dbReference type="Proteomes" id="UP000258309"/>
    </source>
</evidence>
<name>A0A3E2HNT3_SCYLI</name>
<dbReference type="STRING" id="5539.A0A3E2HNT3"/>
<feature type="non-terminal residue" evidence="3">
    <location>
        <position position="764"/>
    </location>
</feature>
<comment type="caution">
    <text evidence="3">The sequence shown here is derived from an EMBL/GenBank/DDBJ whole genome shotgun (WGS) entry which is preliminary data.</text>
</comment>
<dbReference type="PANTHER" id="PTHR44826">
    <property type="entry name" value="SPORE COAT PROTEIN SP85"/>
    <property type="match status" value="1"/>
</dbReference>
<feature type="compositionally biased region" description="Polar residues" evidence="2">
    <location>
        <begin position="182"/>
        <end position="199"/>
    </location>
</feature>
<feature type="region of interest" description="Disordered" evidence="2">
    <location>
        <begin position="312"/>
        <end position="378"/>
    </location>
</feature>
<feature type="compositionally biased region" description="Polar residues" evidence="2">
    <location>
        <begin position="336"/>
        <end position="355"/>
    </location>
</feature>
<dbReference type="Proteomes" id="UP000258309">
    <property type="component" value="Unassembled WGS sequence"/>
</dbReference>
<evidence type="ECO:0000256" key="2">
    <source>
        <dbReference type="SAM" id="MobiDB-lite"/>
    </source>
</evidence>
<dbReference type="PANTHER" id="PTHR44826:SF3">
    <property type="entry name" value="SPORE COAT PROTEIN SP85"/>
    <property type="match status" value="1"/>
</dbReference>
<feature type="compositionally biased region" description="Pro residues" evidence="2">
    <location>
        <begin position="137"/>
        <end position="151"/>
    </location>
</feature>
<reference evidence="3 4" key="1">
    <citation type="submission" date="2018-05" db="EMBL/GenBank/DDBJ databases">
        <title>Draft genome sequence of Scytalidium lignicola DSM 105466, a ubiquitous saprotrophic fungus.</title>
        <authorList>
            <person name="Buettner E."/>
            <person name="Gebauer A.M."/>
            <person name="Hofrichter M."/>
            <person name="Liers C."/>
            <person name="Kellner H."/>
        </authorList>
    </citation>
    <scope>NUCLEOTIDE SEQUENCE [LARGE SCALE GENOMIC DNA]</scope>
    <source>
        <strain evidence="3 4">DSM 105466</strain>
    </source>
</reference>
<keyword evidence="1" id="KW-0677">Repeat</keyword>
<dbReference type="AlphaFoldDB" id="A0A3E2HNT3"/>
<feature type="region of interest" description="Disordered" evidence="2">
    <location>
        <begin position="1"/>
        <end position="104"/>
    </location>
</feature>
<feature type="compositionally biased region" description="Polar residues" evidence="2">
    <location>
        <begin position="120"/>
        <end position="130"/>
    </location>
</feature>
<feature type="region of interest" description="Disordered" evidence="2">
    <location>
        <begin position="120"/>
        <end position="212"/>
    </location>
</feature>
<accession>A0A3E2HNT3</accession>
<feature type="non-terminal residue" evidence="3">
    <location>
        <position position="1"/>
    </location>
</feature>
<proteinExistence type="predicted"/>
<organism evidence="3 4">
    <name type="scientific">Scytalidium lignicola</name>
    <name type="common">Hyphomycete</name>
    <dbReference type="NCBI Taxonomy" id="5539"/>
    <lineage>
        <taxon>Eukaryota</taxon>
        <taxon>Fungi</taxon>
        <taxon>Dikarya</taxon>
        <taxon>Ascomycota</taxon>
        <taxon>Pezizomycotina</taxon>
        <taxon>Leotiomycetes</taxon>
        <taxon>Leotiomycetes incertae sedis</taxon>
        <taxon>Scytalidium</taxon>
    </lineage>
</organism>
<evidence type="ECO:0000256" key="1">
    <source>
        <dbReference type="ARBA" id="ARBA00022737"/>
    </source>
</evidence>
<protein>
    <submittedName>
        <fullName evidence="3">Uncharacterized protein</fullName>
    </submittedName>
</protein>
<sequence>MGKDEKHSPSQKQPSHPSSSSKAPPLGTASLDVSKLIKDMNLEPKSSRSPSTLEARRASRHPVTPSKLNHKADHPSQTIGITSHEASRASRMLGTANPEASRPSRMRLAETSRNLRMQPYQTAQSPSTQPAVIPSPHRVPQPSARPPPQPSSRPTVQPTIQPSFRPVAQPSARPTAIKRPTHTTVEPSTQPSARPTASTVGGLSTTAASQAGTQTIRQSIYKSALDQQMASRQTQIDTLSPDERKKQEEWAQTQLNIVGVCVAGFLWDRVDGGYRCRGGNHLVTDELLAEGHGGYLSYTAFGWTGPYYPSDPPFRQKSNPAEQPDSGKSGVASVVRSVQSSESGKNVEKSQSTTVGKKRRRVSPSPAREAEPFLDYLSNGGEPNLNDLNLEWMSSDLSCLQNFEFDNTFDDFTFNGNHVKLLDSVPHITPDFSLHTSTSSHNSAFDINAPMASPFVQSPHPSRYTFNSRAEGYINPENLSPAIVLHSIEGRQNCVSEESSDSDSTSSIDNCIHQLSTLSIDLYEHEATIPPYSIHDDYSFTKDICDTFPYSVDETFRLTQALVDIYPRFMSKFMKTRLSEQSRAINIGREKFTETGCGFDKSTRGLTSSHNHPDSKKSSVDHPAILLILSCHLRLIEIYEQLFQHMEKCVLDGGIPCGDQSAADGPMQELRIGSYVPPREAAIPMQMLLLIHLAKQLNDHASNLAKQICSEQPLDDAKDRAFRNKQLTLKLSQMTAETVKIRAGHMQEEISQLRLWILQAGFLA</sequence>
<feature type="compositionally biased region" description="Low complexity" evidence="2">
    <location>
        <begin position="10"/>
        <end position="22"/>
    </location>
</feature>
<feature type="compositionally biased region" description="Basic and acidic residues" evidence="2">
    <location>
        <begin position="35"/>
        <end position="46"/>
    </location>
</feature>
<evidence type="ECO:0000313" key="3">
    <source>
        <dbReference type="EMBL" id="RFU34973.1"/>
    </source>
</evidence>
<dbReference type="InterPro" id="IPR051860">
    <property type="entry name" value="Plasmodium_CSP_Invasion"/>
</dbReference>
<feature type="compositionally biased region" description="Low complexity" evidence="2">
    <location>
        <begin position="201"/>
        <end position="212"/>
    </location>
</feature>
<dbReference type="OrthoDB" id="4746642at2759"/>
<gene>
    <name evidence="3" type="ORF">B7463_g1368</name>
</gene>